<dbReference type="Proteomes" id="UP000001025">
    <property type="component" value="Chromosome"/>
</dbReference>
<organism evidence="2 3">
    <name type="scientific">Rhodopirellula baltica (strain DSM 10527 / NCIMB 13988 / SH1)</name>
    <dbReference type="NCBI Taxonomy" id="243090"/>
    <lineage>
        <taxon>Bacteria</taxon>
        <taxon>Pseudomonadati</taxon>
        <taxon>Planctomycetota</taxon>
        <taxon>Planctomycetia</taxon>
        <taxon>Pirellulales</taxon>
        <taxon>Pirellulaceae</taxon>
        <taxon>Rhodopirellula</taxon>
    </lineage>
</organism>
<sequence length="86" mass="10295">MNEELGVRRNAKTLSFAILLVMPRVPREQAFTPTVKPFFPVGRRFCLTSARPRFRTQRQIQMLRHARRCRRRHEAKLKSRRKFGTT</sequence>
<dbReference type="HOGENOM" id="CLU_2495783_0_0_0"/>
<dbReference type="PATRIC" id="fig|243090.15.peg.2074"/>
<evidence type="ECO:0000313" key="3">
    <source>
        <dbReference type="Proteomes" id="UP000001025"/>
    </source>
</evidence>
<dbReference type="STRING" id="243090.RB4452"/>
<keyword evidence="3" id="KW-1185">Reference proteome</keyword>
<proteinExistence type="predicted"/>
<dbReference type="KEGG" id="rba:RB4452"/>
<dbReference type="EMBL" id="BX294140">
    <property type="protein sequence ID" value="CAD73792.1"/>
    <property type="molecule type" value="Genomic_DNA"/>
</dbReference>
<protein>
    <submittedName>
        <fullName evidence="2">Uncharacterized protein</fullName>
    </submittedName>
</protein>
<evidence type="ECO:0000313" key="2">
    <source>
        <dbReference type="EMBL" id="CAD73792.1"/>
    </source>
</evidence>
<gene>
    <name evidence="2" type="ordered locus">RB4452</name>
</gene>
<name>Q7USK4_RHOBA</name>
<dbReference type="EnsemblBacteria" id="CAD73792">
    <property type="protein sequence ID" value="CAD73792"/>
    <property type="gene ID" value="RB4452"/>
</dbReference>
<dbReference type="InParanoid" id="Q7USK4"/>
<feature type="compositionally biased region" description="Basic residues" evidence="1">
    <location>
        <begin position="64"/>
        <end position="86"/>
    </location>
</feature>
<accession>Q7USK4</accession>
<reference evidence="2 3" key="1">
    <citation type="journal article" date="2003" name="Proc. Natl. Acad. Sci. U.S.A.">
        <title>Complete genome sequence of the marine planctomycete Pirellula sp. strain 1.</title>
        <authorList>
            <person name="Gloeckner F.O."/>
            <person name="Kube M."/>
            <person name="Bauer M."/>
            <person name="Teeling H."/>
            <person name="Lombardot T."/>
            <person name="Ludwig W."/>
            <person name="Gade D."/>
            <person name="Beck A."/>
            <person name="Borzym K."/>
            <person name="Heitmann K."/>
            <person name="Rabus R."/>
            <person name="Schlesner H."/>
            <person name="Amann R."/>
            <person name="Reinhardt R."/>
        </authorList>
    </citation>
    <scope>NUCLEOTIDE SEQUENCE [LARGE SCALE GENOMIC DNA]</scope>
    <source>
        <strain evidence="3">DSM 10527 / NCIMB 13988 / SH1</strain>
    </source>
</reference>
<dbReference type="AlphaFoldDB" id="Q7USK4"/>
<evidence type="ECO:0000256" key="1">
    <source>
        <dbReference type="SAM" id="MobiDB-lite"/>
    </source>
</evidence>
<feature type="region of interest" description="Disordered" evidence="1">
    <location>
        <begin position="63"/>
        <end position="86"/>
    </location>
</feature>